<dbReference type="GO" id="GO:0030288">
    <property type="term" value="C:outer membrane-bounded periplasmic space"/>
    <property type="evidence" value="ECO:0007669"/>
    <property type="project" value="InterPro"/>
</dbReference>
<comment type="caution">
    <text evidence="4">The sequence shown here is derived from an EMBL/GenBank/DDBJ whole genome shotgun (WGS) entry which is preliminary data.</text>
</comment>
<dbReference type="SUPFAM" id="SSF48317">
    <property type="entry name" value="Acid phosphatase/Vanadium-dependent haloperoxidase"/>
    <property type="match status" value="1"/>
</dbReference>
<evidence type="ECO:0000313" key="4">
    <source>
        <dbReference type="EMBL" id="HIW92323.1"/>
    </source>
</evidence>
<dbReference type="InterPro" id="IPR036938">
    <property type="entry name" value="PAP2/HPO_sf"/>
</dbReference>
<dbReference type="InterPro" id="IPR001011">
    <property type="entry name" value="Acid_Pase_classA_bac"/>
</dbReference>
<evidence type="ECO:0000256" key="2">
    <source>
        <dbReference type="SAM" id="SignalP"/>
    </source>
</evidence>
<dbReference type="EMBL" id="DXGC01000099">
    <property type="protein sequence ID" value="HIW92323.1"/>
    <property type="molecule type" value="Genomic_DNA"/>
</dbReference>
<evidence type="ECO:0000256" key="1">
    <source>
        <dbReference type="SAM" id="MobiDB-lite"/>
    </source>
</evidence>
<feature type="signal peptide" evidence="2">
    <location>
        <begin position="1"/>
        <end position="31"/>
    </location>
</feature>
<dbReference type="Pfam" id="PF01569">
    <property type="entry name" value="PAP2"/>
    <property type="match status" value="1"/>
</dbReference>
<evidence type="ECO:0000259" key="3">
    <source>
        <dbReference type="Pfam" id="PF01569"/>
    </source>
</evidence>
<feature type="region of interest" description="Disordered" evidence="1">
    <location>
        <begin position="147"/>
        <end position="222"/>
    </location>
</feature>
<organism evidence="4 5">
    <name type="scientific">Candidatus Corynebacterium avicola</name>
    <dbReference type="NCBI Taxonomy" id="2838527"/>
    <lineage>
        <taxon>Bacteria</taxon>
        <taxon>Bacillati</taxon>
        <taxon>Actinomycetota</taxon>
        <taxon>Actinomycetes</taxon>
        <taxon>Mycobacteriales</taxon>
        <taxon>Corynebacteriaceae</taxon>
        <taxon>Corynebacterium</taxon>
    </lineage>
</organism>
<proteinExistence type="predicted"/>
<dbReference type="PRINTS" id="PR00483">
    <property type="entry name" value="BACPHPHTASE"/>
</dbReference>
<reference evidence="4" key="2">
    <citation type="submission" date="2021-04" db="EMBL/GenBank/DDBJ databases">
        <authorList>
            <person name="Gilroy R."/>
        </authorList>
    </citation>
    <scope>NUCLEOTIDE SEQUENCE</scope>
    <source>
        <strain evidence="4">CHK32-1732</strain>
    </source>
</reference>
<feature type="domain" description="Phosphatidic acid phosphatase type 2/haloperoxidase" evidence="3">
    <location>
        <begin position="157"/>
        <end position="294"/>
    </location>
</feature>
<protein>
    <submittedName>
        <fullName evidence="4">Phosphatase PAP2 family protein</fullName>
    </submittedName>
</protein>
<gene>
    <name evidence="4" type="ORF">H9870_11760</name>
</gene>
<keyword evidence="2" id="KW-0732">Signal</keyword>
<evidence type="ECO:0000313" key="5">
    <source>
        <dbReference type="Proteomes" id="UP000824190"/>
    </source>
</evidence>
<dbReference type="Gene3D" id="1.20.144.10">
    <property type="entry name" value="Phosphatidic acid phosphatase type 2/haloperoxidase"/>
    <property type="match status" value="1"/>
</dbReference>
<name>A0A9D1UM20_9CORY</name>
<feature type="compositionally biased region" description="Basic and acidic residues" evidence="1">
    <location>
        <begin position="170"/>
        <end position="220"/>
    </location>
</feature>
<sequence length="486" mass="51628">MRTRSLTLAIAPVLTTVVVSASVLSTAPAFAEDTPPGPDRTELLSEFSDWWNAAEYDDSDDESILSTAFKGDVTDAGADVLAHNDEYVQAINNAGAADPDQALRALEDADMIWTETLGDSLGPVLSEYFLEGVEEGKLPQTSAAIETGEDNASTGDAKTDFNFPRPFLQTEDKDDKEKDGVGDRSRNGENDLKGLEPQLDIDRIPDQGTRPDDGEPHTAEYDGMAGVGEEGLDDLNQAFPSGHTTFAYGISLQLAELLPELAPEIITRGSEAGNNRIVLGVHYPLDVIGGRISGHVNTATQLADGDYIDSTLTPAREELVGYLEDRCEADGHGDTLADCIEDTDANDAGGYTNDFTDEVSTEPVTDRDSALTAYESRMTYGFDQTSEGGQDARVPENAEKLLVTAFPDLTDEQRREVLAATEIDSGYPLDASSDGWARINLPAALSAKVTVNGAGDVVDVEPGQDAPSVVTEDGAGQVPGSLTGSL</sequence>
<dbReference type="AlphaFoldDB" id="A0A9D1UM20"/>
<dbReference type="Proteomes" id="UP000824190">
    <property type="component" value="Unassembled WGS sequence"/>
</dbReference>
<dbReference type="InterPro" id="IPR000326">
    <property type="entry name" value="PAP2/HPO"/>
</dbReference>
<feature type="chain" id="PRO_5039051828" evidence="2">
    <location>
        <begin position="32"/>
        <end position="486"/>
    </location>
</feature>
<feature type="compositionally biased region" description="Polar residues" evidence="1">
    <location>
        <begin position="147"/>
        <end position="156"/>
    </location>
</feature>
<reference evidence="4" key="1">
    <citation type="journal article" date="2021" name="PeerJ">
        <title>Extensive microbial diversity within the chicken gut microbiome revealed by metagenomics and culture.</title>
        <authorList>
            <person name="Gilroy R."/>
            <person name="Ravi A."/>
            <person name="Getino M."/>
            <person name="Pursley I."/>
            <person name="Horton D.L."/>
            <person name="Alikhan N.F."/>
            <person name="Baker D."/>
            <person name="Gharbi K."/>
            <person name="Hall N."/>
            <person name="Watson M."/>
            <person name="Adriaenssens E.M."/>
            <person name="Foster-Nyarko E."/>
            <person name="Jarju S."/>
            <person name="Secka A."/>
            <person name="Antonio M."/>
            <person name="Oren A."/>
            <person name="Chaudhuri R.R."/>
            <person name="La Ragione R."/>
            <person name="Hildebrand F."/>
            <person name="Pallen M.J."/>
        </authorList>
    </citation>
    <scope>NUCLEOTIDE SEQUENCE</scope>
    <source>
        <strain evidence="4">CHK32-1732</strain>
    </source>
</reference>
<accession>A0A9D1UM20</accession>
<dbReference type="GO" id="GO:0003993">
    <property type="term" value="F:acid phosphatase activity"/>
    <property type="evidence" value="ECO:0007669"/>
    <property type="project" value="InterPro"/>
</dbReference>
<feature type="region of interest" description="Disordered" evidence="1">
    <location>
        <begin position="461"/>
        <end position="486"/>
    </location>
</feature>